<reference evidence="3" key="1">
    <citation type="submission" date="2020-05" db="EMBL/GenBank/DDBJ databases">
        <title>Phylogenomic resolution of chytrid fungi.</title>
        <authorList>
            <person name="Stajich J.E."/>
            <person name="Amses K."/>
            <person name="Simmons R."/>
            <person name="Seto K."/>
            <person name="Myers J."/>
            <person name="Bonds A."/>
            <person name="Quandt C.A."/>
            <person name="Barry K."/>
            <person name="Liu P."/>
            <person name="Grigoriev I."/>
            <person name="Longcore J.E."/>
            <person name="James T.Y."/>
        </authorList>
    </citation>
    <scope>NUCLEOTIDE SEQUENCE</scope>
    <source>
        <strain evidence="3">PLAUS21</strain>
    </source>
</reference>
<dbReference type="GO" id="GO:0051536">
    <property type="term" value="F:iron-sulfur cluster binding"/>
    <property type="evidence" value="ECO:0007669"/>
    <property type="project" value="InterPro"/>
</dbReference>
<dbReference type="InterPro" id="IPR034904">
    <property type="entry name" value="FSCA_dom_sf"/>
</dbReference>
<dbReference type="Pfam" id="PF08712">
    <property type="entry name" value="Nfu_N"/>
    <property type="match status" value="1"/>
</dbReference>
<accession>A0AAD5Y8G0</accession>
<feature type="domain" description="Scaffold protein Nfu/NifU N-terminal" evidence="2">
    <location>
        <begin position="17"/>
        <end position="106"/>
    </location>
</feature>
<protein>
    <recommendedName>
        <fullName evidence="2">Scaffold protein Nfu/NifU N-terminal domain-containing protein</fullName>
    </recommendedName>
</protein>
<dbReference type="AlphaFoldDB" id="A0AAD5Y8G0"/>
<dbReference type="InterPro" id="IPR014824">
    <property type="entry name" value="Nfu/NifU_N"/>
</dbReference>
<dbReference type="SUPFAM" id="SSF117916">
    <property type="entry name" value="Fe-S cluster assembly (FSCA) domain-like"/>
    <property type="match status" value="1"/>
</dbReference>
<proteinExistence type="inferred from homology"/>
<dbReference type="GO" id="GO:0005506">
    <property type="term" value="F:iron ion binding"/>
    <property type="evidence" value="ECO:0007669"/>
    <property type="project" value="InterPro"/>
</dbReference>
<dbReference type="SMART" id="SM00932">
    <property type="entry name" value="Nfu_N"/>
    <property type="match status" value="1"/>
</dbReference>
<dbReference type="PANTHER" id="PTHR11178:SF1">
    <property type="entry name" value="NFU1 IRON-SULFUR CLUSTER SCAFFOLD HOMOLOG, MITOCHONDRIAL"/>
    <property type="match status" value="1"/>
</dbReference>
<dbReference type="FunFam" id="3.30.300.130:FF:000001">
    <property type="entry name" value="NFU1 iron-sulfur cluster scaffold"/>
    <property type="match status" value="1"/>
</dbReference>
<dbReference type="EMBL" id="JADGKB010000036">
    <property type="protein sequence ID" value="KAJ3257615.1"/>
    <property type="molecule type" value="Genomic_DNA"/>
</dbReference>
<sequence length="221" mass="25530">MFRFNFLKPKNFRTLFIQTELTPNLDSIKFKPGKPLLESPQAKTHEFLSPRDAMKSPLASKLFRIDGVKSVFYGYDFLTITKDPDTNWQLLKPDIYSSIMDYVSTGGPLFSSSNDTTITEEDSEIVAMIKELLDTRIRPTIQEDGGDIEFIKFEDSTVYVKLRGACRTCDSSTLTLKNGIENMLMHYIPEVEQVEQVLEPQEEISKQEFEKLERELHQKKQ</sequence>
<dbReference type="GO" id="GO:0005739">
    <property type="term" value="C:mitochondrion"/>
    <property type="evidence" value="ECO:0007669"/>
    <property type="project" value="TreeGrafter"/>
</dbReference>
<dbReference type="InterPro" id="IPR035433">
    <property type="entry name" value="NFU1-like"/>
</dbReference>
<comment type="similarity">
    <text evidence="1">Belongs to the NifU family.</text>
</comment>
<dbReference type="PANTHER" id="PTHR11178">
    <property type="entry name" value="IRON-SULFUR CLUSTER SCAFFOLD PROTEIN NFU-RELATED"/>
    <property type="match status" value="1"/>
</dbReference>
<dbReference type="InterPro" id="IPR036498">
    <property type="entry name" value="Nfu/NifU_N_sf"/>
</dbReference>
<comment type="caution">
    <text evidence="3">The sequence shown here is derived from an EMBL/GenBank/DDBJ whole genome shotgun (WGS) entry which is preliminary data.</text>
</comment>
<dbReference type="FunFam" id="3.30.1370.70:FF:000001">
    <property type="entry name" value="NifU-like protein 4, mitochondrial"/>
    <property type="match status" value="1"/>
</dbReference>
<dbReference type="PIRSF" id="PIRSF036773">
    <property type="entry name" value="HIRIP5"/>
    <property type="match status" value="1"/>
</dbReference>
<evidence type="ECO:0000313" key="4">
    <source>
        <dbReference type="Proteomes" id="UP001210925"/>
    </source>
</evidence>
<evidence type="ECO:0000259" key="2">
    <source>
        <dbReference type="SMART" id="SM00932"/>
    </source>
</evidence>
<gene>
    <name evidence="3" type="ORF">HK103_004387</name>
</gene>
<dbReference type="GO" id="GO:0016226">
    <property type="term" value="P:iron-sulfur cluster assembly"/>
    <property type="evidence" value="ECO:0007669"/>
    <property type="project" value="InterPro"/>
</dbReference>
<evidence type="ECO:0000313" key="3">
    <source>
        <dbReference type="EMBL" id="KAJ3257615.1"/>
    </source>
</evidence>
<dbReference type="Gene3D" id="3.30.300.130">
    <property type="entry name" value="Fe-S cluster assembly (FSCA)"/>
    <property type="match status" value="1"/>
</dbReference>
<evidence type="ECO:0000256" key="1">
    <source>
        <dbReference type="ARBA" id="ARBA00006420"/>
    </source>
</evidence>
<dbReference type="Gene3D" id="3.30.1370.70">
    <property type="entry name" value="Scaffold protein Nfu/NifU, N-terminal domain"/>
    <property type="match status" value="1"/>
</dbReference>
<organism evidence="3 4">
    <name type="scientific">Boothiomyces macroporosus</name>
    <dbReference type="NCBI Taxonomy" id="261099"/>
    <lineage>
        <taxon>Eukaryota</taxon>
        <taxon>Fungi</taxon>
        <taxon>Fungi incertae sedis</taxon>
        <taxon>Chytridiomycota</taxon>
        <taxon>Chytridiomycota incertae sedis</taxon>
        <taxon>Chytridiomycetes</taxon>
        <taxon>Rhizophydiales</taxon>
        <taxon>Terramycetaceae</taxon>
        <taxon>Boothiomyces</taxon>
    </lineage>
</organism>
<dbReference type="InterPro" id="IPR001075">
    <property type="entry name" value="NIF_FeS_clus_asmbl_NifU_C"/>
</dbReference>
<dbReference type="SUPFAM" id="SSF110836">
    <property type="entry name" value="Hypothetical protein SAV1430"/>
    <property type="match status" value="1"/>
</dbReference>
<keyword evidence="4" id="KW-1185">Reference proteome</keyword>
<dbReference type="Pfam" id="PF01106">
    <property type="entry name" value="NifU"/>
    <property type="match status" value="1"/>
</dbReference>
<dbReference type="Proteomes" id="UP001210925">
    <property type="component" value="Unassembled WGS sequence"/>
</dbReference>
<name>A0AAD5Y8G0_9FUNG</name>